<gene>
    <name evidence="1" type="ORF">GCM10009737_20930</name>
</gene>
<comment type="caution">
    <text evidence="1">The sequence shown here is derived from an EMBL/GenBank/DDBJ whole genome shotgun (WGS) entry which is preliminary data.</text>
</comment>
<protein>
    <recommendedName>
        <fullName evidence="3">DUF222 domain-containing protein</fullName>
    </recommendedName>
</protein>
<dbReference type="RefSeq" id="WP_344006858.1">
    <property type="nucleotide sequence ID" value="NZ_BAAAMY010000004.1"/>
</dbReference>
<reference evidence="1 2" key="1">
    <citation type="journal article" date="2019" name="Int. J. Syst. Evol. Microbiol.">
        <title>The Global Catalogue of Microorganisms (GCM) 10K type strain sequencing project: providing services to taxonomists for standard genome sequencing and annotation.</title>
        <authorList>
            <consortium name="The Broad Institute Genomics Platform"/>
            <consortium name="The Broad Institute Genome Sequencing Center for Infectious Disease"/>
            <person name="Wu L."/>
            <person name="Ma J."/>
        </authorList>
    </citation>
    <scope>NUCLEOTIDE SEQUENCE [LARGE SCALE GENOMIC DNA]</scope>
    <source>
        <strain evidence="1 2">JCM 14046</strain>
    </source>
</reference>
<organism evidence="1 2">
    <name type="scientific">Nocardioides lentus</name>
    <dbReference type="NCBI Taxonomy" id="338077"/>
    <lineage>
        <taxon>Bacteria</taxon>
        <taxon>Bacillati</taxon>
        <taxon>Actinomycetota</taxon>
        <taxon>Actinomycetes</taxon>
        <taxon>Propionibacteriales</taxon>
        <taxon>Nocardioidaceae</taxon>
        <taxon>Nocardioides</taxon>
    </lineage>
</organism>
<evidence type="ECO:0000313" key="2">
    <source>
        <dbReference type="Proteomes" id="UP001501612"/>
    </source>
</evidence>
<accession>A0ABN2PDY9</accession>
<evidence type="ECO:0000313" key="1">
    <source>
        <dbReference type="EMBL" id="GAA1919221.1"/>
    </source>
</evidence>
<keyword evidence="2" id="KW-1185">Reference proteome</keyword>
<proteinExistence type="predicted"/>
<name>A0ABN2PDY9_9ACTN</name>
<evidence type="ECO:0008006" key="3">
    <source>
        <dbReference type="Google" id="ProtNLM"/>
    </source>
</evidence>
<sequence>MSTPQRPRRAEVLRAVIAACDARRDAVLPTDVPGVAETFSDDLDLLGALQLRWHTRLAGRIEREQADQPEDLAGSVVRAWLAVADETPGVRVVLDMARLRPADERTRTAMTRATAKEHLLLAASAGRAAPSDLVRGARVGAALELQARSAWAGPYDAPGRRGDAGGSVPARLWGRLRGLIPA</sequence>
<dbReference type="EMBL" id="BAAAMY010000004">
    <property type="protein sequence ID" value="GAA1919221.1"/>
    <property type="molecule type" value="Genomic_DNA"/>
</dbReference>
<dbReference type="Proteomes" id="UP001501612">
    <property type="component" value="Unassembled WGS sequence"/>
</dbReference>